<dbReference type="Pfam" id="PF21351">
    <property type="entry name" value="TetR_C_41"/>
    <property type="match status" value="1"/>
</dbReference>
<dbReference type="InterPro" id="IPR049484">
    <property type="entry name" value="Rv0078-like_C"/>
</dbReference>
<evidence type="ECO:0000313" key="6">
    <source>
        <dbReference type="EMBL" id="GAA1530556.1"/>
    </source>
</evidence>
<dbReference type="SUPFAM" id="SSF46689">
    <property type="entry name" value="Homeodomain-like"/>
    <property type="match status" value="1"/>
</dbReference>
<protein>
    <submittedName>
        <fullName evidence="6">TetR/AcrR family transcriptional regulator</fullName>
    </submittedName>
</protein>
<dbReference type="InterPro" id="IPR001647">
    <property type="entry name" value="HTH_TetR"/>
</dbReference>
<name>A0ABP4LS98_9MICO</name>
<gene>
    <name evidence="6" type="ORF">GCM10009691_03070</name>
</gene>
<keyword evidence="1" id="KW-0805">Transcription regulation</keyword>
<dbReference type="PANTHER" id="PTHR30055:SF234">
    <property type="entry name" value="HTH-TYPE TRANSCRIPTIONAL REGULATOR BETI"/>
    <property type="match status" value="1"/>
</dbReference>
<evidence type="ECO:0000256" key="2">
    <source>
        <dbReference type="ARBA" id="ARBA00023125"/>
    </source>
</evidence>
<dbReference type="PROSITE" id="PS50977">
    <property type="entry name" value="HTH_TETR_2"/>
    <property type="match status" value="1"/>
</dbReference>
<dbReference type="EMBL" id="BAAALY010000002">
    <property type="protein sequence ID" value="GAA1530556.1"/>
    <property type="molecule type" value="Genomic_DNA"/>
</dbReference>
<dbReference type="InterPro" id="IPR050109">
    <property type="entry name" value="HTH-type_TetR-like_transc_reg"/>
</dbReference>
<keyword evidence="3" id="KW-0804">Transcription</keyword>
<evidence type="ECO:0000256" key="4">
    <source>
        <dbReference type="PROSITE-ProRule" id="PRU00335"/>
    </source>
</evidence>
<evidence type="ECO:0000256" key="3">
    <source>
        <dbReference type="ARBA" id="ARBA00023163"/>
    </source>
</evidence>
<dbReference type="PANTHER" id="PTHR30055">
    <property type="entry name" value="HTH-TYPE TRANSCRIPTIONAL REGULATOR RUTR"/>
    <property type="match status" value="1"/>
</dbReference>
<accession>A0ABP4LS98</accession>
<sequence>MLFAAHGYAAVGLEQVAEAAGVTRGAVYHHFDSKRGLFAAVLAAVHAEAGESVAAAADQVWDSDPWEGFEAGCRAFLEFSLSADVRRIMLLDGPAIAGWAAWRDDDAAASGHHLVEALEELTQLDLLDAPSIPAAGALLSGAMNEAVLWVASHPTHEYRRALDQAWSTLRILLSALRATGR</sequence>
<dbReference type="Pfam" id="PF00440">
    <property type="entry name" value="TetR_N"/>
    <property type="match status" value="1"/>
</dbReference>
<reference evidence="7" key="1">
    <citation type="journal article" date="2019" name="Int. J. Syst. Evol. Microbiol.">
        <title>The Global Catalogue of Microorganisms (GCM) 10K type strain sequencing project: providing services to taxonomists for standard genome sequencing and annotation.</title>
        <authorList>
            <consortium name="The Broad Institute Genomics Platform"/>
            <consortium name="The Broad Institute Genome Sequencing Center for Infectious Disease"/>
            <person name="Wu L."/>
            <person name="Ma J."/>
        </authorList>
    </citation>
    <scope>NUCLEOTIDE SEQUENCE [LARGE SCALE GENOMIC DNA]</scope>
    <source>
        <strain evidence="7">JCM 13319</strain>
    </source>
</reference>
<feature type="DNA-binding region" description="H-T-H motif" evidence="4">
    <location>
        <begin position="12"/>
        <end position="31"/>
    </location>
</feature>
<organism evidence="6 7">
    <name type="scientific">Brevibacterium picturae</name>
    <dbReference type="NCBI Taxonomy" id="260553"/>
    <lineage>
        <taxon>Bacteria</taxon>
        <taxon>Bacillati</taxon>
        <taxon>Actinomycetota</taxon>
        <taxon>Actinomycetes</taxon>
        <taxon>Micrococcales</taxon>
        <taxon>Brevibacteriaceae</taxon>
        <taxon>Brevibacterium</taxon>
    </lineage>
</organism>
<feature type="domain" description="HTH tetR-type" evidence="5">
    <location>
        <begin position="1"/>
        <end position="49"/>
    </location>
</feature>
<dbReference type="RefSeq" id="WP_346035080.1">
    <property type="nucleotide sequence ID" value="NZ_BAAALY010000002.1"/>
</dbReference>
<evidence type="ECO:0000259" key="5">
    <source>
        <dbReference type="PROSITE" id="PS50977"/>
    </source>
</evidence>
<dbReference type="InterPro" id="IPR009057">
    <property type="entry name" value="Homeodomain-like_sf"/>
</dbReference>
<dbReference type="Proteomes" id="UP001501791">
    <property type="component" value="Unassembled WGS sequence"/>
</dbReference>
<comment type="caution">
    <text evidence="6">The sequence shown here is derived from an EMBL/GenBank/DDBJ whole genome shotgun (WGS) entry which is preliminary data.</text>
</comment>
<keyword evidence="2 4" id="KW-0238">DNA-binding</keyword>
<evidence type="ECO:0000256" key="1">
    <source>
        <dbReference type="ARBA" id="ARBA00023015"/>
    </source>
</evidence>
<proteinExistence type="predicted"/>
<evidence type="ECO:0000313" key="7">
    <source>
        <dbReference type="Proteomes" id="UP001501791"/>
    </source>
</evidence>
<keyword evidence="7" id="KW-1185">Reference proteome</keyword>
<dbReference type="Gene3D" id="1.10.357.10">
    <property type="entry name" value="Tetracycline Repressor, domain 2"/>
    <property type="match status" value="1"/>
</dbReference>